<evidence type="ECO:0000256" key="2">
    <source>
        <dbReference type="ARBA" id="ARBA00022801"/>
    </source>
</evidence>
<organism evidence="5 6">
    <name type="scientific">Leptospira alstonii serovar Sichuan str. 79601</name>
    <dbReference type="NCBI Taxonomy" id="1218565"/>
    <lineage>
        <taxon>Bacteria</taxon>
        <taxon>Pseudomonadati</taxon>
        <taxon>Spirochaetota</taxon>
        <taxon>Spirochaetia</taxon>
        <taxon>Leptospirales</taxon>
        <taxon>Leptospiraceae</taxon>
        <taxon>Leptospira</taxon>
    </lineage>
</organism>
<dbReference type="CDD" id="cd07385">
    <property type="entry name" value="MPP_YkuE_C"/>
    <property type="match status" value="1"/>
</dbReference>
<dbReference type="GO" id="GO:0046872">
    <property type="term" value="F:metal ion binding"/>
    <property type="evidence" value="ECO:0007669"/>
    <property type="project" value="UniProtKB-KW"/>
</dbReference>
<keyword evidence="3" id="KW-0812">Transmembrane</keyword>
<dbReference type="GO" id="GO:0008758">
    <property type="term" value="F:UDP-2,3-diacylglucosamine hydrolase activity"/>
    <property type="evidence" value="ECO:0007669"/>
    <property type="project" value="TreeGrafter"/>
</dbReference>
<dbReference type="Pfam" id="PF00149">
    <property type="entry name" value="Metallophos"/>
    <property type="match status" value="1"/>
</dbReference>
<evidence type="ECO:0000313" key="5">
    <source>
        <dbReference type="EMBL" id="EMJ95987.1"/>
    </source>
</evidence>
<evidence type="ECO:0000259" key="4">
    <source>
        <dbReference type="Pfam" id="PF00149"/>
    </source>
</evidence>
<comment type="caution">
    <text evidence="5">The sequence shown here is derived from an EMBL/GenBank/DDBJ whole genome shotgun (WGS) entry which is preliminary data.</text>
</comment>
<dbReference type="Gene3D" id="3.60.21.10">
    <property type="match status" value="1"/>
</dbReference>
<feature type="transmembrane region" description="Helical" evidence="3">
    <location>
        <begin position="72"/>
        <end position="95"/>
    </location>
</feature>
<evidence type="ECO:0000256" key="3">
    <source>
        <dbReference type="SAM" id="Phobius"/>
    </source>
</evidence>
<dbReference type="PATRIC" id="fig|1218565.3.peg.1349"/>
<keyword evidence="1" id="KW-0479">Metal-binding</keyword>
<feature type="domain" description="Calcineurin-like phosphoesterase" evidence="4">
    <location>
        <begin position="115"/>
        <end position="277"/>
    </location>
</feature>
<gene>
    <name evidence="5" type="ORF">LEP1GSC194_0362</name>
</gene>
<dbReference type="EMBL" id="ANIK01000028">
    <property type="protein sequence ID" value="EMJ95987.1"/>
    <property type="molecule type" value="Genomic_DNA"/>
</dbReference>
<proteinExistence type="predicted"/>
<keyword evidence="3" id="KW-0472">Membrane</keyword>
<reference evidence="5 6" key="1">
    <citation type="submission" date="2013-01" db="EMBL/GenBank/DDBJ databases">
        <authorList>
            <person name="Harkins D.M."/>
            <person name="Durkin A.S."/>
            <person name="Brinkac L.M."/>
            <person name="Haft D.H."/>
            <person name="Selengut J.D."/>
            <person name="Sanka R."/>
            <person name="DePew J."/>
            <person name="Purushe J."/>
            <person name="Galloway R.L."/>
            <person name="Vinetz J.M."/>
            <person name="Sutton G.G."/>
            <person name="Nierman W.C."/>
            <person name="Fouts D.E."/>
        </authorList>
    </citation>
    <scope>NUCLEOTIDE SEQUENCE [LARGE SCALE GENOMIC DNA]</scope>
    <source>
        <strain evidence="5 6">79601</strain>
    </source>
</reference>
<dbReference type="PANTHER" id="PTHR31302">
    <property type="entry name" value="TRANSMEMBRANE PROTEIN WITH METALLOPHOSPHOESTERASE DOMAIN-RELATED"/>
    <property type="match status" value="1"/>
</dbReference>
<sequence length="346" mass="39874">MEICKGAIVVSDFQASVHFIGDDLNFTRNYIKQSPEVRKSSHVSSSEGLGFRTLQTFLVRRNVAGFNFMKRIFLFLVIIVFILGIDSLFIERYFVRFPEYEFKSKKVTKDFDGYRIVIISDLHYGFLNPEFWIQWIIDKVNAKEADLIVGLGDYVKKRNSDEELLKVWLILKELKAKDGVYFVNGNHDHWANHDLSLELLEKSERSLRNKNITINRNTSRFIVAGIGDFWEDVTEIDTALSGTFSNDLRIVLSHNPDSSNIKHKEKVDLFLTGHTHGGQVRVPIFNFSPILPVKDQNFDKGFKMSKLGENVFISSGIGWSILPIRFFCPSEVPIIILRSLKEQRSD</sequence>
<keyword evidence="2" id="KW-0378">Hydrolase</keyword>
<keyword evidence="3" id="KW-1133">Transmembrane helix</keyword>
<dbReference type="SUPFAM" id="SSF56300">
    <property type="entry name" value="Metallo-dependent phosphatases"/>
    <property type="match status" value="1"/>
</dbReference>
<dbReference type="PANTHER" id="PTHR31302:SF31">
    <property type="entry name" value="PHOSPHODIESTERASE YAEI"/>
    <property type="match status" value="1"/>
</dbReference>
<name>M6CVN9_9LEPT</name>
<dbReference type="GO" id="GO:0016020">
    <property type="term" value="C:membrane"/>
    <property type="evidence" value="ECO:0007669"/>
    <property type="project" value="GOC"/>
</dbReference>
<evidence type="ECO:0000313" key="6">
    <source>
        <dbReference type="Proteomes" id="UP000011988"/>
    </source>
</evidence>
<dbReference type="InterPro" id="IPR004843">
    <property type="entry name" value="Calcineurin-like_PHP"/>
</dbReference>
<dbReference type="InterPro" id="IPR029052">
    <property type="entry name" value="Metallo-depent_PP-like"/>
</dbReference>
<evidence type="ECO:0000256" key="1">
    <source>
        <dbReference type="ARBA" id="ARBA00022723"/>
    </source>
</evidence>
<dbReference type="Proteomes" id="UP000011988">
    <property type="component" value="Unassembled WGS sequence"/>
</dbReference>
<dbReference type="AlphaFoldDB" id="M6CVN9"/>
<accession>M6CVN9</accession>
<dbReference type="GO" id="GO:0009245">
    <property type="term" value="P:lipid A biosynthetic process"/>
    <property type="evidence" value="ECO:0007669"/>
    <property type="project" value="TreeGrafter"/>
</dbReference>
<protein>
    <submittedName>
        <fullName evidence="5">Calcineurin-like phosphoesterase family protein</fullName>
    </submittedName>
</protein>
<dbReference type="InterPro" id="IPR051158">
    <property type="entry name" value="Metallophosphoesterase_sf"/>
</dbReference>